<gene>
    <name evidence="2" type="ORF">BV898_17228</name>
</gene>
<comment type="caution">
    <text evidence="2">The sequence shown here is derived from an EMBL/GenBank/DDBJ whole genome shotgun (WGS) entry which is preliminary data.</text>
</comment>
<evidence type="ECO:0000313" key="2">
    <source>
        <dbReference type="EMBL" id="OWA52786.1"/>
    </source>
</evidence>
<dbReference type="EMBL" id="MTYJ01000286">
    <property type="protein sequence ID" value="OWA52786.1"/>
    <property type="molecule type" value="Genomic_DNA"/>
</dbReference>
<proteinExistence type="predicted"/>
<evidence type="ECO:0000313" key="3">
    <source>
        <dbReference type="Proteomes" id="UP000192578"/>
    </source>
</evidence>
<evidence type="ECO:0000256" key="1">
    <source>
        <dbReference type="SAM" id="MobiDB-lite"/>
    </source>
</evidence>
<accession>A0A9X6NHP0</accession>
<feature type="compositionally biased region" description="Basic residues" evidence="1">
    <location>
        <begin position="438"/>
        <end position="447"/>
    </location>
</feature>
<feature type="region of interest" description="Disordered" evidence="1">
    <location>
        <begin position="1"/>
        <end position="45"/>
    </location>
</feature>
<organism evidence="2 3">
    <name type="scientific">Hypsibius exemplaris</name>
    <name type="common">Freshwater tardigrade</name>
    <dbReference type="NCBI Taxonomy" id="2072580"/>
    <lineage>
        <taxon>Eukaryota</taxon>
        <taxon>Metazoa</taxon>
        <taxon>Ecdysozoa</taxon>
        <taxon>Tardigrada</taxon>
        <taxon>Eutardigrada</taxon>
        <taxon>Parachela</taxon>
        <taxon>Hypsibioidea</taxon>
        <taxon>Hypsibiidae</taxon>
        <taxon>Hypsibius</taxon>
    </lineage>
</organism>
<name>A0A9X6NHP0_HYPEX</name>
<dbReference type="Proteomes" id="UP000192578">
    <property type="component" value="Unassembled WGS sequence"/>
</dbReference>
<sequence>MTDGPMDRRTDGPTDGRMDRRTDGRTDRRTDGPTEKQSDGYRKGSDQNIAYIIARGEQLPDSLGPTIDRITVPTKNYQFRNRSTHRRRAPFSTLFPASTNLLVGSPGLPPVSVDLLVGSPGLPPASADLLVGSSGLPPASADLLVGSPGLPPASTNLLVDSPGRQPPRTCWWILRVASLRGPAGGFSGSAGKSSSDPVDAAIEQAEGVLEYFNHVVASGDLVGLSLDWVDIFQIVLRDLEQAARTASGQQLTRINQLIQAICDQFWKNGKLTDGLIKSGSSVADAIAQAEGVILYFNFVISSGGDSLTHANWVDIFQTALRDLQTAAGQELARVHELIQEIQSYFWKNGKMSNGVERFVRPRESFEESANALIAETEATIQFLHQLTASGSDHPIPPSTHRFGKRHQSRAQYLQRGLPHSTRPTGKSPSVGHRPAVGPHHHRHPVDP</sequence>
<keyword evidence="3" id="KW-1185">Reference proteome</keyword>
<dbReference type="AlphaFoldDB" id="A0A9X6NHP0"/>
<reference evidence="3" key="1">
    <citation type="submission" date="2017-01" db="EMBL/GenBank/DDBJ databases">
        <title>Comparative genomics of anhydrobiosis in the tardigrade Hypsibius dujardini.</title>
        <authorList>
            <person name="Yoshida Y."/>
            <person name="Koutsovoulos G."/>
            <person name="Laetsch D."/>
            <person name="Stevens L."/>
            <person name="Kumar S."/>
            <person name="Horikawa D."/>
            <person name="Ishino K."/>
            <person name="Komine S."/>
            <person name="Tomita M."/>
            <person name="Blaxter M."/>
            <person name="Arakawa K."/>
        </authorList>
    </citation>
    <scope>NUCLEOTIDE SEQUENCE [LARGE SCALE GENOMIC DNA]</scope>
    <source>
        <strain evidence="3">Z151</strain>
    </source>
</reference>
<protein>
    <submittedName>
        <fullName evidence="2">Uncharacterized protein</fullName>
    </submittedName>
</protein>
<feature type="region of interest" description="Disordered" evidence="1">
    <location>
        <begin position="388"/>
        <end position="447"/>
    </location>
</feature>